<accession>A0A6M3LM37</accession>
<dbReference type="InterPro" id="IPR002732">
    <property type="entry name" value="Hjc"/>
</dbReference>
<evidence type="ECO:0000256" key="3">
    <source>
        <dbReference type="ARBA" id="ARBA00022801"/>
    </source>
</evidence>
<dbReference type="Pfam" id="PF01870">
    <property type="entry name" value="Hjc"/>
    <property type="match status" value="1"/>
</dbReference>
<protein>
    <submittedName>
        <fullName evidence="6">Putative holliday junction resolvase</fullName>
    </submittedName>
</protein>
<feature type="domain" description="VRR-NUC" evidence="5">
    <location>
        <begin position="1"/>
        <end position="87"/>
    </location>
</feature>
<dbReference type="InterPro" id="IPR014883">
    <property type="entry name" value="VRR_NUC"/>
</dbReference>
<dbReference type="AlphaFoldDB" id="A0A6M3LM37"/>
<organism evidence="6">
    <name type="scientific">viral metagenome</name>
    <dbReference type="NCBI Taxonomy" id="1070528"/>
    <lineage>
        <taxon>unclassified sequences</taxon>
        <taxon>metagenomes</taxon>
        <taxon>organismal metagenomes</taxon>
    </lineage>
</organism>
<dbReference type="GO" id="GO:0003676">
    <property type="term" value="F:nucleic acid binding"/>
    <property type="evidence" value="ECO:0007669"/>
    <property type="project" value="InterPro"/>
</dbReference>
<sequence>MKRNLKPETIIMRDIKKYLEYRGWFVYRNHQSLGSYPGIPDLTALKNGRVVWIEVKRPGGKISDHQLAFAARVDEQKCEWYCLYSLDDAMEVFK</sequence>
<dbReference type="Gene3D" id="3.40.1350.10">
    <property type="match status" value="1"/>
</dbReference>
<dbReference type="SMART" id="SM00990">
    <property type="entry name" value="VRR_NUC"/>
    <property type="match status" value="1"/>
</dbReference>
<proteinExistence type="predicted"/>
<comment type="catalytic activity">
    <reaction evidence="4">
        <text>Endonucleolytic cleavage at a junction such as a reciprocal single-stranded crossover between two homologous DNA duplexes (Holliday junction).</text>
        <dbReference type="EC" id="3.1.21.10"/>
    </reaction>
</comment>
<dbReference type="InterPro" id="IPR011856">
    <property type="entry name" value="tRNA_endonuc-like_dom_sf"/>
</dbReference>
<keyword evidence="3" id="KW-0378">Hydrolase</keyword>
<name>A0A6M3LM37_9ZZZZ</name>
<dbReference type="SUPFAM" id="SSF52980">
    <property type="entry name" value="Restriction endonuclease-like"/>
    <property type="match status" value="1"/>
</dbReference>
<evidence type="ECO:0000256" key="1">
    <source>
        <dbReference type="ARBA" id="ARBA00001946"/>
    </source>
</evidence>
<evidence type="ECO:0000256" key="4">
    <source>
        <dbReference type="ARBA" id="ARBA00029354"/>
    </source>
</evidence>
<evidence type="ECO:0000259" key="5">
    <source>
        <dbReference type="SMART" id="SM00990"/>
    </source>
</evidence>
<reference evidence="6" key="1">
    <citation type="submission" date="2020-03" db="EMBL/GenBank/DDBJ databases">
        <title>The deep terrestrial virosphere.</title>
        <authorList>
            <person name="Holmfeldt K."/>
            <person name="Nilsson E."/>
            <person name="Simone D."/>
            <person name="Lopez-Fernandez M."/>
            <person name="Wu X."/>
            <person name="de Brujin I."/>
            <person name="Lundin D."/>
            <person name="Andersson A."/>
            <person name="Bertilsson S."/>
            <person name="Dopson M."/>
        </authorList>
    </citation>
    <scope>NUCLEOTIDE SEQUENCE</scope>
    <source>
        <strain evidence="6">MM415B03777</strain>
    </source>
</reference>
<dbReference type="EMBL" id="MT143255">
    <property type="protein sequence ID" value="QJA94712.1"/>
    <property type="molecule type" value="Genomic_DNA"/>
</dbReference>
<keyword evidence="2" id="KW-0540">Nuclease</keyword>
<dbReference type="InterPro" id="IPR011335">
    <property type="entry name" value="Restrct_endonuc-II-like"/>
</dbReference>
<evidence type="ECO:0000313" key="6">
    <source>
        <dbReference type="EMBL" id="QJA94712.1"/>
    </source>
</evidence>
<evidence type="ECO:0000256" key="2">
    <source>
        <dbReference type="ARBA" id="ARBA00022722"/>
    </source>
</evidence>
<dbReference type="GO" id="GO:0008821">
    <property type="term" value="F:crossover junction DNA endonuclease activity"/>
    <property type="evidence" value="ECO:0007669"/>
    <property type="project" value="UniProtKB-EC"/>
</dbReference>
<comment type="cofactor">
    <cofactor evidence="1">
        <name>Mg(2+)</name>
        <dbReference type="ChEBI" id="CHEBI:18420"/>
    </cofactor>
</comment>
<gene>
    <name evidence="6" type="ORF">MM415B03777_0002</name>
</gene>